<sequence length="117" mass="13926">MIEFTTVFYRVLRILSFGQDERRDSPFHTHIAYTCFLFHFHPHPHPHLNHQTTTTTTTPTTTITTTTRISIFTFLLLTPIFIILHSFFHKTILGSFYFTTLSFHFNRKDRPVIPNWV</sequence>
<reference evidence="2" key="1">
    <citation type="journal article" date="2023" name="bioRxiv">
        <title>Improved chromosome-level genome assembly for marigold (Tagetes erecta).</title>
        <authorList>
            <person name="Jiang F."/>
            <person name="Yuan L."/>
            <person name="Wang S."/>
            <person name="Wang H."/>
            <person name="Xu D."/>
            <person name="Wang A."/>
            <person name="Fan W."/>
        </authorList>
    </citation>
    <scope>NUCLEOTIDE SEQUENCE</scope>
    <source>
        <strain evidence="2">WSJ</strain>
        <tissue evidence="2">Leaf</tissue>
    </source>
</reference>
<evidence type="ECO:0000313" key="2">
    <source>
        <dbReference type="EMBL" id="KAK1427010.1"/>
    </source>
</evidence>
<dbReference type="Proteomes" id="UP001229421">
    <property type="component" value="Unassembled WGS sequence"/>
</dbReference>
<keyword evidence="1" id="KW-0472">Membrane</keyword>
<dbReference type="EMBL" id="JAUHHV010000004">
    <property type="protein sequence ID" value="KAK1427010.1"/>
    <property type="molecule type" value="Genomic_DNA"/>
</dbReference>
<keyword evidence="3" id="KW-1185">Reference proteome</keyword>
<keyword evidence="1" id="KW-0812">Transmembrane</keyword>
<comment type="caution">
    <text evidence="2">The sequence shown here is derived from an EMBL/GenBank/DDBJ whole genome shotgun (WGS) entry which is preliminary data.</text>
</comment>
<feature type="transmembrane region" description="Helical" evidence="1">
    <location>
        <begin position="69"/>
        <end position="88"/>
    </location>
</feature>
<proteinExistence type="predicted"/>
<protein>
    <submittedName>
        <fullName evidence="2">Uncharacterized protein</fullName>
    </submittedName>
</protein>
<dbReference type="AlphaFoldDB" id="A0AAD8KPM6"/>
<keyword evidence="1" id="KW-1133">Transmembrane helix</keyword>
<accession>A0AAD8KPM6</accession>
<name>A0AAD8KPM6_TARER</name>
<evidence type="ECO:0000256" key="1">
    <source>
        <dbReference type="SAM" id="Phobius"/>
    </source>
</evidence>
<organism evidence="2 3">
    <name type="scientific">Tagetes erecta</name>
    <name type="common">African marigold</name>
    <dbReference type="NCBI Taxonomy" id="13708"/>
    <lineage>
        <taxon>Eukaryota</taxon>
        <taxon>Viridiplantae</taxon>
        <taxon>Streptophyta</taxon>
        <taxon>Embryophyta</taxon>
        <taxon>Tracheophyta</taxon>
        <taxon>Spermatophyta</taxon>
        <taxon>Magnoliopsida</taxon>
        <taxon>eudicotyledons</taxon>
        <taxon>Gunneridae</taxon>
        <taxon>Pentapetalae</taxon>
        <taxon>asterids</taxon>
        <taxon>campanulids</taxon>
        <taxon>Asterales</taxon>
        <taxon>Asteraceae</taxon>
        <taxon>Asteroideae</taxon>
        <taxon>Heliantheae alliance</taxon>
        <taxon>Tageteae</taxon>
        <taxon>Tagetes</taxon>
    </lineage>
</organism>
<gene>
    <name evidence="2" type="ORF">QVD17_15692</name>
</gene>
<evidence type="ECO:0000313" key="3">
    <source>
        <dbReference type="Proteomes" id="UP001229421"/>
    </source>
</evidence>